<keyword evidence="1" id="KW-0812">Transmembrane</keyword>
<keyword evidence="1" id="KW-0472">Membrane</keyword>
<feature type="transmembrane region" description="Helical" evidence="1">
    <location>
        <begin position="62"/>
        <end position="79"/>
    </location>
</feature>
<gene>
    <name evidence="2" type="ORF">CPLU01_15589</name>
</gene>
<evidence type="ECO:0000313" key="2">
    <source>
        <dbReference type="EMBL" id="KAF6808928.1"/>
    </source>
</evidence>
<sequence>MPKPPAKSTEDEEFSPAIRNSRNLCVVGNLLLSVLSLATLIVAVVSYIQAPEKRPEELAQCIVIGVFVPLVALSAHLVFSLKPGRDATRRLMFVGTTITLYGLVARVTPPSCFFCTLSMLRELPADSAAQSRFRGRLLAAAARTGGVEGRDDRSDGVSCPEHPERVCNSLPRTKRALVDCLSDCALVWSDSSCFTSIVR</sequence>
<feature type="transmembrane region" description="Helical" evidence="1">
    <location>
        <begin position="24"/>
        <end position="50"/>
    </location>
</feature>
<protein>
    <submittedName>
        <fullName evidence="2">Uncharacterized protein</fullName>
    </submittedName>
</protein>
<keyword evidence="1" id="KW-1133">Transmembrane helix</keyword>
<dbReference type="Proteomes" id="UP000654918">
    <property type="component" value="Unassembled WGS sequence"/>
</dbReference>
<accession>A0A8H6JA33</accession>
<dbReference type="AlphaFoldDB" id="A0A8H6JA33"/>
<reference evidence="2" key="1">
    <citation type="journal article" date="2020" name="Phytopathology">
        <title>Genome Sequence Resources of Colletotrichum truncatum, C. plurivorum, C. musicola, and C. sojae: Four Species Pathogenic to Soybean (Glycine max).</title>
        <authorList>
            <person name="Rogerio F."/>
            <person name="Boufleur T.R."/>
            <person name="Ciampi-Guillardi M."/>
            <person name="Sukno S.A."/>
            <person name="Thon M.R."/>
            <person name="Massola Junior N.S."/>
            <person name="Baroncelli R."/>
        </authorList>
    </citation>
    <scope>NUCLEOTIDE SEQUENCE</scope>
    <source>
        <strain evidence="2">LFN00145</strain>
    </source>
</reference>
<keyword evidence="3" id="KW-1185">Reference proteome</keyword>
<name>A0A8H6JA33_9PEZI</name>
<evidence type="ECO:0000313" key="3">
    <source>
        <dbReference type="Proteomes" id="UP000654918"/>
    </source>
</evidence>
<proteinExistence type="predicted"/>
<organism evidence="2 3">
    <name type="scientific">Colletotrichum plurivorum</name>
    <dbReference type="NCBI Taxonomy" id="2175906"/>
    <lineage>
        <taxon>Eukaryota</taxon>
        <taxon>Fungi</taxon>
        <taxon>Dikarya</taxon>
        <taxon>Ascomycota</taxon>
        <taxon>Pezizomycotina</taxon>
        <taxon>Sordariomycetes</taxon>
        <taxon>Hypocreomycetidae</taxon>
        <taxon>Glomerellales</taxon>
        <taxon>Glomerellaceae</taxon>
        <taxon>Colletotrichum</taxon>
        <taxon>Colletotrichum orchidearum species complex</taxon>
    </lineage>
</organism>
<evidence type="ECO:0000256" key="1">
    <source>
        <dbReference type="SAM" id="Phobius"/>
    </source>
</evidence>
<comment type="caution">
    <text evidence="2">The sequence shown here is derived from an EMBL/GenBank/DDBJ whole genome shotgun (WGS) entry which is preliminary data.</text>
</comment>
<dbReference type="EMBL" id="WIGO01000555">
    <property type="protein sequence ID" value="KAF6808928.1"/>
    <property type="molecule type" value="Genomic_DNA"/>
</dbReference>